<dbReference type="PANTHER" id="PTHR22791">
    <property type="entry name" value="RING-TYPE DOMAIN-CONTAINING PROTEIN"/>
    <property type="match status" value="1"/>
</dbReference>
<evidence type="ECO:0000256" key="3">
    <source>
        <dbReference type="ARBA" id="ARBA00022833"/>
    </source>
</evidence>
<reference evidence="7 8" key="2">
    <citation type="submission" date="2019-01" db="EMBL/GenBank/DDBJ databases">
        <title>The decoding of complex shrimp genome reveals the adaptation for benthos swimmer, frequently molting mechanism and breeding impact on genome.</title>
        <authorList>
            <person name="Sun Y."/>
            <person name="Gao Y."/>
            <person name="Yu Y."/>
        </authorList>
    </citation>
    <scope>NUCLEOTIDE SEQUENCE [LARGE SCALE GENOMIC DNA]</scope>
    <source>
        <tissue evidence="7">Muscle</tissue>
    </source>
</reference>
<dbReference type="EMBL" id="QCYY01004376">
    <property type="protein sequence ID" value="ROT61093.1"/>
    <property type="molecule type" value="Genomic_DNA"/>
</dbReference>
<evidence type="ECO:0000256" key="4">
    <source>
        <dbReference type="PROSITE-ProRule" id="PRU00175"/>
    </source>
</evidence>
<feature type="compositionally biased region" description="Basic and acidic residues" evidence="5">
    <location>
        <begin position="324"/>
        <end position="333"/>
    </location>
</feature>
<dbReference type="PROSITE" id="PS50089">
    <property type="entry name" value="ZF_RING_2"/>
    <property type="match status" value="1"/>
</dbReference>
<dbReference type="SUPFAM" id="SSF57850">
    <property type="entry name" value="RING/U-box"/>
    <property type="match status" value="1"/>
</dbReference>
<dbReference type="InterPro" id="IPR017907">
    <property type="entry name" value="Znf_RING_CS"/>
</dbReference>
<reference evidence="7 8" key="1">
    <citation type="submission" date="2018-04" db="EMBL/GenBank/DDBJ databases">
        <authorList>
            <person name="Zhang X."/>
            <person name="Yuan J."/>
            <person name="Li F."/>
            <person name="Xiang J."/>
        </authorList>
    </citation>
    <scope>NUCLEOTIDE SEQUENCE [LARGE SCALE GENOMIC DNA]</scope>
    <source>
        <tissue evidence="7">Muscle</tissue>
    </source>
</reference>
<proteinExistence type="predicted"/>
<keyword evidence="8" id="KW-1185">Reference proteome</keyword>
<dbReference type="GO" id="GO:0016567">
    <property type="term" value="P:protein ubiquitination"/>
    <property type="evidence" value="ECO:0007669"/>
    <property type="project" value="TreeGrafter"/>
</dbReference>
<dbReference type="GO" id="GO:0008270">
    <property type="term" value="F:zinc ion binding"/>
    <property type="evidence" value="ECO:0007669"/>
    <property type="project" value="UniProtKB-KW"/>
</dbReference>
<protein>
    <recommendedName>
        <fullName evidence="6">RING-type domain-containing protein</fullName>
    </recommendedName>
</protein>
<evidence type="ECO:0000313" key="7">
    <source>
        <dbReference type="EMBL" id="ROT61093.1"/>
    </source>
</evidence>
<dbReference type="OrthoDB" id="264520at2759"/>
<feature type="compositionally biased region" description="Pro residues" evidence="5">
    <location>
        <begin position="179"/>
        <end position="221"/>
    </location>
</feature>
<organism evidence="7 8">
    <name type="scientific">Penaeus vannamei</name>
    <name type="common">Whiteleg shrimp</name>
    <name type="synonym">Litopenaeus vannamei</name>
    <dbReference type="NCBI Taxonomy" id="6689"/>
    <lineage>
        <taxon>Eukaryota</taxon>
        <taxon>Metazoa</taxon>
        <taxon>Ecdysozoa</taxon>
        <taxon>Arthropoda</taxon>
        <taxon>Crustacea</taxon>
        <taxon>Multicrustacea</taxon>
        <taxon>Malacostraca</taxon>
        <taxon>Eumalacostraca</taxon>
        <taxon>Eucarida</taxon>
        <taxon>Decapoda</taxon>
        <taxon>Dendrobranchiata</taxon>
        <taxon>Penaeoidea</taxon>
        <taxon>Penaeidae</taxon>
        <taxon>Penaeus</taxon>
    </lineage>
</organism>
<feature type="region of interest" description="Disordered" evidence="5">
    <location>
        <begin position="103"/>
        <end position="357"/>
    </location>
</feature>
<gene>
    <name evidence="7" type="ORF">C7M84_021174</name>
</gene>
<feature type="compositionally biased region" description="Pro residues" evidence="5">
    <location>
        <begin position="113"/>
        <end position="146"/>
    </location>
</feature>
<evidence type="ECO:0000313" key="8">
    <source>
        <dbReference type="Proteomes" id="UP000283509"/>
    </source>
</evidence>
<feature type="domain" description="RING-type" evidence="6">
    <location>
        <begin position="5"/>
        <end position="57"/>
    </location>
</feature>
<dbReference type="InterPro" id="IPR001841">
    <property type="entry name" value="Znf_RING"/>
</dbReference>
<feature type="compositionally biased region" description="Low complexity" evidence="5">
    <location>
        <begin position="222"/>
        <end position="261"/>
    </location>
</feature>
<feature type="compositionally biased region" description="Pro residues" evidence="5">
    <location>
        <begin position="262"/>
        <end position="309"/>
    </location>
</feature>
<dbReference type="InterPro" id="IPR051435">
    <property type="entry name" value="RING_finger_E3_ubiq-ligases"/>
</dbReference>
<dbReference type="PANTHER" id="PTHR22791:SF6">
    <property type="entry name" value="RING-TYPE DOMAIN-CONTAINING PROTEIN"/>
    <property type="match status" value="1"/>
</dbReference>
<name>A0A423SA85_PENVA</name>
<feature type="non-terminal residue" evidence="7">
    <location>
        <position position="1"/>
    </location>
</feature>
<evidence type="ECO:0000256" key="1">
    <source>
        <dbReference type="ARBA" id="ARBA00022723"/>
    </source>
</evidence>
<dbReference type="Pfam" id="PF13445">
    <property type="entry name" value="zf-RING_UBOX"/>
    <property type="match status" value="1"/>
</dbReference>
<feature type="compositionally biased region" description="Low complexity" evidence="5">
    <location>
        <begin position="335"/>
        <end position="352"/>
    </location>
</feature>
<evidence type="ECO:0000259" key="6">
    <source>
        <dbReference type="PROSITE" id="PS50089"/>
    </source>
</evidence>
<keyword evidence="1" id="KW-0479">Metal-binding</keyword>
<dbReference type="Proteomes" id="UP000283509">
    <property type="component" value="Unassembled WGS sequence"/>
</dbReference>
<keyword evidence="3" id="KW-0862">Zinc</keyword>
<dbReference type="InterPro" id="IPR027370">
    <property type="entry name" value="Znf-RING_euk"/>
</dbReference>
<evidence type="ECO:0000256" key="5">
    <source>
        <dbReference type="SAM" id="MobiDB-lite"/>
    </source>
</evidence>
<dbReference type="AlphaFoldDB" id="A0A423SA85"/>
<comment type="caution">
    <text evidence="7">The sequence shown here is derived from an EMBL/GenBank/DDBJ whole genome shotgun (WGS) entry which is preliminary data.</text>
</comment>
<dbReference type="GO" id="GO:0061630">
    <property type="term" value="F:ubiquitin protein ligase activity"/>
    <property type="evidence" value="ECO:0007669"/>
    <property type="project" value="TreeGrafter"/>
</dbReference>
<sequence length="506" mass="55214">ESLDCPVCFEQYDDNARVPKMMSCLHTVCVSCILDLLGLEGQHRGASEPEIPRGRKCNPRLTRYIVAHLRHLIRLGGLPNGETQHKTAAGTGTDRVKAMGVPVFPVKQQHPPRLAPAPPLPRRPTPPPPPRNPPPSPPLRTPPPQLEPRGVRRTSAPLPPSTAGEGERTPPAAGIVAKPPRPFPFGGPQKSPPPPAHPSRPLLSPPYPSPPSSCPPPPAYPSPTSSYPSPTFSNVLLPLPLTLPPTSSYPSQHFSYPSPTSSYPPPPAYPSPPPPPAYPPPSSSLPPLPLCAPPYPTPYPLPTSPPSVPPQNKQHPIYPTLSRFFDDSDDPRPRPLSVPTSPVVPSQGTVSPSAPPTVENLEEDLWCRTCDEPAKSFCTNHELIPLLKDDEVAWIEEFQKRKQQVEQDLALALQLTEVSLQDTPDSSSPATKSSVIVPVGRREGVWKGMASSKAKKIEVSKWTYDEIRHAINTSSDPLLVKECREEFHQRLRKYTAWKVSKNKTAT</sequence>
<keyword evidence="2 4" id="KW-0863">Zinc-finger</keyword>
<accession>A0A423SA85</accession>
<dbReference type="PRINTS" id="PR01217">
    <property type="entry name" value="PRICHEXTENSN"/>
</dbReference>
<dbReference type="Gene3D" id="3.30.40.10">
    <property type="entry name" value="Zinc/RING finger domain, C3HC4 (zinc finger)"/>
    <property type="match status" value="1"/>
</dbReference>
<dbReference type="STRING" id="6689.A0A423SA85"/>
<dbReference type="InterPro" id="IPR013083">
    <property type="entry name" value="Znf_RING/FYVE/PHD"/>
</dbReference>
<evidence type="ECO:0000256" key="2">
    <source>
        <dbReference type="ARBA" id="ARBA00022771"/>
    </source>
</evidence>
<dbReference type="PROSITE" id="PS00518">
    <property type="entry name" value="ZF_RING_1"/>
    <property type="match status" value="1"/>
</dbReference>